<dbReference type="InterPro" id="IPR015655">
    <property type="entry name" value="PP2C"/>
</dbReference>
<dbReference type="PROSITE" id="PS51746">
    <property type="entry name" value="PPM_2"/>
    <property type="match status" value="1"/>
</dbReference>
<evidence type="ECO:0000259" key="1">
    <source>
        <dbReference type="PROSITE" id="PS51746"/>
    </source>
</evidence>
<dbReference type="Gene3D" id="3.60.40.10">
    <property type="entry name" value="PPM-type phosphatase domain"/>
    <property type="match status" value="1"/>
</dbReference>
<keyword evidence="3" id="KW-1185">Reference proteome</keyword>
<dbReference type="OrthoDB" id="198002at2157"/>
<dbReference type="InterPro" id="IPR036457">
    <property type="entry name" value="PPM-type-like_dom_sf"/>
</dbReference>
<feature type="domain" description="PPM-type phosphatase" evidence="1">
    <location>
        <begin position="34"/>
        <end position="266"/>
    </location>
</feature>
<evidence type="ECO:0000313" key="2">
    <source>
        <dbReference type="EMBL" id="ADN37380.1"/>
    </source>
</evidence>
<dbReference type="EMBL" id="CP002117">
    <property type="protein sequence ID" value="ADN37380.1"/>
    <property type="molecule type" value="Genomic_DNA"/>
</dbReference>
<proteinExistence type="predicted"/>
<dbReference type="Pfam" id="PF13672">
    <property type="entry name" value="PP2C_2"/>
    <property type="match status" value="1"/>
</dbReference>
<dbReference type="SUPFAM" id="SSF81606">
    <property type="entry name" value="PP2C-like"/>
    <property type="match status" value="1"/>
</dbReference>
<dbReference type="HOGENOM" id="CLU_034545_0_2_2"/>
<dbReference type="eggNOG" id="arCOG05302">
    <property type="taxonomic scope" value="Archaea"/>
</dbReference>
<protein>
    <submittedName>
        <fullName evidence="2">Protein serine/threonine phosphatase</fullName>
    </submittedName>
</protein>
<evidence type="ECO:0000313" key="3">
    <source>
        <dbReference type="Proteomes" id="UP000006565"/>
    </source>
</evidence>
<dbReference type="GeneID" id="9745130"/>
<dbReference type="STRING" id="679926.Mpet_2637"/>
<dbReference type="SMART" id="SM00332">
    <property type="entry name" value="PP2Cc"/>
    <property type="match status" value="1"/>
</dbReference>
<organism evidence="2 3">
    <name type="scientific">Methanolacinia petrolearia (strain DSM 11571 / OCM 486 / SEBR 4847)</name>
    <name type="common">Methanoplanus petrolearius</name>
    <dbReference type="NCBI Taxonomy" id="679926"/>
    <lineage>
        <taxon>Archaea</taxon>
        <taxon>Methanobacteriati</taxon>
        <taxon>Methanobacteriota</taxon>
        <taxon>Stenosarchaea group</taxon>
        <taxon>Methanomicrobia</taxon>
        <taxon>Methanomicrobiales</taxon>
        <taxon>Methanomicrobiaceae</taxon>
        <taxon>Methanolacinia</taxon>
    </lineage>
</organism>
<reference evidence="2 3" key="1">
    <citation type="journal article" date="2010" name="Stand. Genomic Sci.">
        <title>Complete genome sequence of Methanoplanus petrolearius type strain (SEBR 4847).</title>
        <authorList>
            <person name="Brambilla E."/>
            <person name="Djao O.D."/>
            <person name="Daligault H."/>
            <person name="Lapidus A."/>
            <person name="Lucas S."/>
            <person name="Hammon N."/>
            <person name="Nolan M."/>
            <person name="Tice H."/>
            <person name="Cheng J.F."/>
            <person name="Han C."/>
            <person name="Tapia R."/>
            <person name="Goodwin L."/>
            <person name="Pitluck S."/>
            <person name="Liolios K."/>
            <person name="Ivanova N."/>
            <person name="Mavromatis K."/>
            <person name="Mikhailova N."/>
            <person name="Pati A."/>
            <person name="Chen A."/>
            <person name="Palaniappan K."/>
            <person name="Land M."/>
            <person name="Hauser L."/>
            <person name="Chang Y.J."/>
            <person name="Jeffries C.D."/>
            <person name="Rohde M."/>
            <person name="Spring S."/>
            <person name="Sikorski J."/>
            <person name="Goker M."/>
            <person name="Woyke T."/>
            <person name="Bristow J."/>
            <person name="Eisen J.A."/>
            <person name="Markowitz V."/>
            <person name="Hugenholtz P."/>
            <person name="Kyrpides N.C."/>
            <person name="Klenk H.P."/>
        </authorList>
    </citation>
    <scope>NUCLEOTIDE SEQUENCE [LARGE SCALE GENOMIC DNA]</scope>
    <source>
        <strain evidence="3">DSM 11571 / OCM 486 / SEBR 4847</strain>
    </source>
</reference>
<dbReference type="CDD" id="cd00143">
    <property type="entry name" value="PP2Cc"/>
    <property type="match status" value="1"/>
</dbReference>
<accession>E1RFS6</accession>
<dbReference type="InterPro" id="IPR001932">
    <property type="entry name" value="PPM-type_phosphatase-like_dom"/>
</dbReference>
<sequence length="267" mass="29263">MYGDILEVSDSGLMEKTGGCQGPAGAAGVKRLYDISGVSVQGRRPKNEDTFYIRDFGDACIFAVADGMGGLPHGDVASGIAIDTVKNFSEEGLSLFQHEKEMKAFLVKIHETAHKRIIDEARGDLFGMGTTLTTAVLNRNRLYIANSGDSRAYVVGDGIRFRTTDHTQIQKLVDAGSISENEARFHPLRNSLYGYVGGNFVVDTYSLELSEYDIVILCTDGFYAYTTGIEFFSLRDYTHSNHIAQSLVNSVIAKSDDNVTVIAARFR</sequence>
<dbReference type="GO" id="GO:0004722">
    <property type="term" value="F:protein serine/threonine phosphatase activity"/>
    <property type="evidence" value="ECO:0007669"/>
    <property type="project" value="InterPro"/>
</dbReference>
<name>E1RFS6_METP4</name>
<gene>
    <name evidence="2" type="ordered locus">Mpet_2637</name>
</gene>
<dbReference type="RefSeq" id="WP_013330553.1">
    <property type="nucleotide sequence ID" value="NC_014507.1"/>
</dbReference>
<dbReference type="Proteomes" id="UP000006565">
    <property type="component" value="Chromosome"/>
</dbReference>
<dbReference type="AlphaFoldDB" id="E1RFS6"/>
<dbReference type="PANTHER" id="PTHR47992">
    <property type="entry name" value="PROTEIN PHOSPHATASE"/>
    <property type="match status" value="1"/>
</dbReference>
<dbReference type="SMART" id="SM00331">
    <property type="entry name" value="PP2C_SIG"/>
    <property type="match status" value="1"/>
</dbReference>
<dbReference type="KEGG" id="mpi:Mpet_2637"/>